<name>A0A0A6YB48_KOCRO</name>
<dbReference type="EMBL" id="JSUH01000015">
    <property type="protein sequence ID" value="KHD96587.1"/>
    <property type="molecule type" value="Genomic_DNA"/>
</dbReference>
<protein>
    <submittedName>
        <fullName evidence="1">Uncharacterized protein</fullName>
    </submittedName>
</protein>
<evidence type="ECO:0000313" key="2">
    <source>
        <dbReference type="Proteomes" id="UP000030466"/>
    </source>
</evidence>
<dbReference type="AlphaFoldDB" id="A0A0A6YB48"/>
<reference evidence="1 2" key="1">
    <citation type="journal article" date="2003" name="Int. J. Syst. Evol. Microbiol.">
        <title>Kocuria polaris sp. nov., an orange-pigmented psychrophilic bacterium isolated from an Antarctic cyanobacterial mat sample.</title>
        <authorList>
            <person name="Reddy G.S."/>
            <person name="Prakash J.S."/>
            <person name="Prabahar V."/>
            <person name="Matsumoto G.I."/>
            <person name="Stackebrandt E."/>
            <person name="Shivaji S."/>
        </authorList>
    </citation>
    <scope>NUCLEOTIDE SEQUENCE [LARGE SCALE GENOMIC DNA]</scope>
    <source>
        <strain evidence="1 2">CMS 76or</strain>
    </source>
</reference>
<dbReference type="OrthoDB" id="4882870at2"/>
<accession>A0A0A6YB48</accession>
<sequence length="139" mass="15240">MDASASGTLAVELYPHSPTHWVATYYPMVATPAGRWADVTWVLHQCLMPLARYPLTSTRWLELGSSDPAHPGYDRHPLWSAALAAGYATARVVHTTETANTTGATLSPEETRQLRAAMTVVPAAQLTEWLLDDLQHLDC</sequence>
<dbReference type="Proteomes" id="UP000030466">
    <property type="component" value="Unassembled WGS sequence"/>
</dbReference>
<proteinExistence type="predicted"/>
<comment type="caution">
    <text evidence="1">The sequence shown here is derived from an EMBL/GenBank/DDBJ whole genome shotgun (WGS) entry which is preliminary data.</text>
</comment>
<gene>
    <name evidence="1" type="ORF">GY22_14965</name>
</gene>
<organism evidence="1 2">
    <name type="scientific">Kocuria rosea subsp. polaris</name>
    <dbReference type="NCBI Taxonomy" id="136273"/>
    <lineage>
        <taxon>Bacteria</taxon>
        <taxon>Bacillati</taxon>
        <taxon>Actinomycetota</taxon>
        <taxon>Actinomycetes</taxon>
        <taxon>Micrococcales</taxon>
        <taxon>Micrococcaceae</taxon>
        <taxon>Kocuria</taxon>
    </lineage>
</organism>
<keyword evidence="2" id="KW-1185">Reference proteome</keyword>
<evidence type="ECO:0000313" key="1">
    <source>
        <dbReference type="EMBL" id="KHD96587.1"/>
    </source>
</evidence>
<dbReference type="RefSeq" id="WP_035929477.1">
    <property type="nucleotide sequence ID" value="NZ_JSUH01000015.1"/>
</dbReference>